<comment type="subcellular location">
    <subcellularLocation>
        <location evidence="1 9">Cell membrane</location>
        <topology evidence="1 9">Single-pass membrane protein</topology>
    </subcellularLocation>
</comment>
<dbReference type="Proteomes" id="UP000785783">
    <property type="component" value="Unassembled WGS sequence"/>
</dbReference>
<dbReference type="PANTHER" id="PTHR42982:SF1">
    <property type="entry name" value="SEC-INDEPENDENT PROTEIN TRANSLOCASE PROTEIN TATA"/>
    <property type="match status" value="1"/>
</dbReference>
<dbReference type="Gene3D" id="1.20.5.3310">
    <property type="match status" value="1"/>
</dbReference>
<name>A0A937L6Y9_9PROT</name>
<keyword evidence="3 9" id="KW-1003">Cell membrane</keyword>
<comment type="similarity">
    <text evidence="9">Belongs to the TatA/E family.</text>
</comment>
<evidence type="ECO:0000256" key="10">
    <source>
        <dbReference type="SAM" id="MobiDB-lite"/>
    </source>
</evidence>
<gene>
    <name evidence="9" type="primary">tatA</name>
    <name evidence="11" type="ORF">ISQ19_04730</name>
</gene>
<dbReference type="InterPro" id="IPR003369">
    <property type="entry name" value="TatA/B/E"/>
</dbReference>
<evidence type="ECO:0000256" key="5">
    <source>
        <dbReference type="ARBA" id="ARBA00022927"/>
    </source>
</evidence>
<comment type="caution">
    <text evidence="11">The sequence shown here is derived from an EMBL/GenBank/DDBJ whole genome shotgun (WGS) entry which is preliminary data.</text>
</comment>
<comment type="function">
    <text evidence="9">Part of the twin-arginine translocation (Tat) system that transports large folded proteins containing a characteristic twin-arginine motif in their signal peptide across membranes. TatA could form the protein-conducting channel of the Tat system.</text>
</comment>
<proteinExistence type="inferred from homology"/>
<protein>
    <recommendedName>
        <fullName evidence="9">Sec-independent protein translocase protein TatA</fullName>
    </recommendedName>
</protein>
<feature type="region of interest" description="Disordered" evidence="10">
    <location>
        <begin position="46"/>
        <end position="79"/>
    </location>
</feature>
<dbReference type="EMBL" id="JADHOK010000056">
    <property type="protein sequence ID" value="MBL6761985.1"/>
    <property type="molecule type" value="Genomic_DNA"/>
</dbReference>
<dbReference type="PANTHER" id="PTHR42982">
    <property type="entry name" value="SEC-INDEPENDENT PROTEIN TRANSLOCASE PROTEIN TATA"/>
    <property type="match status" value="1"/>
</dbReference>
<sequence>MGISWVQILVVAVLLVLLFGRGRISSLMGDVARGVTSFRQGLREGVEETAKDDDAEKQVGQTIEGEAVNKSTNSSENKK</sequence>
<feature type="compositionally biased region" description="Basic and acidic residues" evidence="10">
    <location>
        <begin position="46"/>
        <end position="57"/>
    </location>
</feature>
<keyword evidence="7 9" id="KW-0811">Translocation</keyword>
<evidence type="ECO:0000256" key="7">
    <source>
        <dbReference type="ARBA" id="ARBA00023010"/>
    </source>
</evidence>
<evidence type="ECO:0000256" key="8">
    <source>
        <dbReference type="ARBA" id="ARBA00023136"/>
    </source>
</evidence>
<dbReference type="GO" id="GO:0033281">
    <property type="term" value="C:TAT protein transport complex"/>
    <property type="evidence" value="ECO:0007669"/>
    <property type="project" value="UniProtKB-UniRule"/>
</dbReference>
<keyword evidence="4 9" id="KW-0812">Transmembrane</keyword>
<evidence type="ECO:0000256" key="2">
    <source>
        <dbReference type="ARBA" id="ARBA00022448"/>
    </source>
</evidence>
<evidence type="ECO:0000256" key="4">
    <source>
        <dbReference type="ARBA" id="ARBA00022692"/>
    </source>
</evidence>
<dbReference type="GO" id="GO:0043953">
    <property type="term" value="P:protein transport by the Tat complex"/>
    <property type="evidence" value="ECO:0007669"/>
    <property type="project" value="UniProtKB-UniRule"/>
</dbReference>
<accession>A0A937L6Y9</accession>
<dbReference type="AlphaFoldDB" id="A0A937L6Y9"/>
<keyword evidence="5 9" id="KW-0653">Protein transport</keyword>
<dbReference type="GO" id="GO:0008320">
    <property type="term" value="F:protein transmembrane transporter activity"/>
    <property type="evidence" value="ECO:0007669"/>
    <property type="project" value="UniProtKB-UniRule"/>
</dbReference>
<evidence type="ECO:0000256" key="1">
    <source>
        <dbReference type="ARBA" id="ARBA00004162"/>
    </source>
</evidence>
<keyword evidence="8 9" id="KW-0472">Membrane</keyword>
<evidence type="ECO:0000256" key="9">
    <source>
        <dbReference type="HAMAP-Rule" id="MF_00236"/>
    </source>
</evidence>
<dbReference type="InterPro" id="IPR006312">
    <property type="entry name" value="TatA/E"/>
</dbReference>
<evidence type="ECO:0000313" key="12">
    <source>
        <dbReference type="Proteomes" id="UP000785783"/>
    </source>
</evidence>
<comment type="subunit">
    <text evidence="9">The Tat system comprises two distinct complexes: a TatABC complex, containing multiple copies of TatA, TatB and TatC subunits, and a separate TatA complex, containing only TatA subunits. Substrates initially bind to the TatABC complex, which probably triggers association of the separate TatA complex to form the active translocon.</text>
</comment>
<dbReference type="Pfam" id="PF02416">
    <property type="entry name" value="TatA_B_E"/>
    <property type="match status" value="1"/>
</dbReference>
<dbReference type="HAMAP" id="MF_00236">
    <property type="entry name" value="TatA_E"/>
    <property type="match status" value="1"/>
</dbReference>
<evidence type="ECO:0000313" key="11">
    <source>
        <dbReference type="EMBL" id="MBL6761985.1"/>
    </source>
</evidence>
<reference evidence="11" key="1">
    <citation type="submission" date="2020-10" db="EMBL/GenBank/DDBJ databases">
        <title>Microbiome of the Black Sea water column analyzed by genome centric metagenomics.</title>
        <authorList>
            <person name="Cabello-Yeves P.J."/>
            <person name="Callieri C."/>
            <person name="Picazo A."/>
            <person name="Mehrshad M."/>
            <person name="Haro-Moreno J.M."/>
            <person name="Roda-Garcia J."/>
            <person name="Dzembekova N."/>
            <person name="Slabakova V."/>
            <person name="Slabakova N."/>
            <person name="Moncheva S."/>
            <person name="Rodriguez-Valera F."/>
        </authorList>
    </citation>
    <scope>NUCLEOTIDE SEQUENCE</scope>
    <source>
        <strain evidence="11">BS307-5m-G5</strain>
    </source>
</reference>
<evidence type="ECO:0000256" key="3">
    <source>
        <dbReference type="ARBA" id="ARBA00022475"/>
    </source>
</evidence>
<organism evidence="11 12">
    <name type="scientific">PS1 clade bacterium</name>
    <dbReference type="NCBI Taxonomy" id="2175152"/>
    <lineage>
        <taxon>Bacteria</taxon>
        <taxon>Pseudomonadati</taxon>
        <taxon>Pseudomonadota</taxon>
        <taxon>Alphaproteobacteria</taxon>
        <taxon>PS1 clade</taxon>
    </lineage>
</organism>
<keyword evidence="6 9" id="KW-1133">Transmembrane helix</keyword>
<keyword evidence="2 9" id="KW-0813">Transport</keyword>
<feature type="compositionally biased region" description="Polar residues" evidence="10">
    <location>
        <begin position="69"/>
        <end position="79"/>
    </location>
</feature>
<evidence type="ECO:0000256" key="6">
    <source>
        <dbReference type="ARBA" id="ARBA00022989"/>
    </source>
</evidence>